<dbReference type="Gene3D" id="1.25.40.20">
    <property type="entry name" value="Ankyrin repeat-containing domain"/>
    <property type="match status" value="3"/>
</dbReference>
<reference evidence="1" key="2">
    <citation type="submission" date="2015-06" db="UniProtKB">
        <authorList>
            <consortium name="EnsemblProtists"/>
        </authorList>
    </citation>
    <scope>IDENTIFICATION</scope>
    <source>
        <strain evidence="1">Pr102</strain>
    </source>
</reference>
<dbReference type="InterPro" id="IPR052050">
    <property type="entry name" value="SecEffector_AnkRepeat"/>
</dbReference>
<dbReference type="EnsemblProtists" id="Phyra74274">
    <property type="protein sequence ID" value="Phyra74274"/>
    <property type="gene ID" value="Phyra74274"/>
</dbReference>
<name>H3GF17_PHYRM</name>
<dbReference type="AlphaFoldDB" id="H3GF17"/>
<evidence type="ECO:0000313" key="1">
    <source>
        <dbReference type="EnsemblProtists" id="Phyra74274"/>
    </source>
</evidence>
<sequence length="393" mass="43513">MLTLSSVSAVCRSRPSIAALSHVVLSLDAYLDPSMAWTIPDAVRFGSVRLLDRVAARIDALGSGNGDNEDKMQQEFQLSVPKAMSLGFLEVVQWLARRYPNGQIPSSAVAETAKNGHLSVLQWLFGHHDHVYWGGDEMYNAVAFNHLEVAKFLNEYTAPPLDDAFLIDEAARHGDLEMMQWLHDERGDQLTYEGVLRAVDYGFVDAVKWMVETFPDHVAAKNLRMDYAAANGHLEMIRWLHKQHAWCTKQAVNHAAGNGHLEIVQFLHENRSEGCTTDAMDMAAANGHLETVKWLNVSRSEGCTQYAMDSAAKNGFLDVVKWLHEHRSEGCSSQAMDNAAGAGHLKIVQWLHSHRTEGCTRAAVANAAANGHFEVADWFSQTFPDTFGPASSV</sequence>
<dbReference type="SUPFAM" id="SSF48403">
    <property type="entry name" value="Ankyrin repeat"/>
    <property type="match status" value="1"/>
</dbReference>
<dbReference type="InParanoid" id="H3GF17"/>
<dbReference type="Pfam" id="PF13637">
    <property type="entry name" value="Ank_4"/>
    <property type="match status" value="1"/>
</dbReference>
<dbReference type="InterPro" id="IPR002110">
    <property type="entry name" value="Ankyrin_rpt"/>
</dbReference>
<dbReference type="EMBL" id="DS566004">
    <property type="status" value="NOT_ANNOTATED_CDS"/>
    <property type="molecule type" value="Genomic_DNA"/>
</dbReference>
<evidence type="ECO:0000313" key="2">
    <source>
        <dbReference type="Proteomes" id="UP000005238"/>
    </source>
</evidence>
<reference evidence="2" key="1">
    <citation type="journal article" date="2006" name="Science">
        <title>Phytophthora genome sequences uncover evolutionary origins and mechanisms of pathogenesis.</title>
        <authorList>
            <person name="Tyler B.M."/>
            <person name="Tripathy S."/>
            <person name="Zhang X."/>
            <person name="Dehal P."/>
            <person name="Jiang R.H."/>
            <person name="Aerts A."/>
            <person name="Arredondo F.D."/>
            <person name="Baxter L."/>
            <person name="Bensasson D."/>
            <person name="Beynon J.L."/>
            <person name="Chapman J."/>
            <person name="Damasceno C.M."/>
            <person name="Dorrance A.E."/>
            <person name="Dou D."/>
            <person name="Dickerman A.W."/>
            <person name="Dubchak I.L."/>
            <person name="Garbelotto M."/>
            <person name="Gijzen M."/>
            <person name="Gordon S.G."/>
            <person name="Govers F."/>
            <person name="Grunwald N.J."/>
            <person name="Huang W."/>
            <person name="Ivors K.L."/>
            <person name="Jones R.W."/>
            <person name="Kamoun S."/>
            <person name="Krampis K."/>
            <person name="Lamour K.H."/>
            <person name="Lee M.K."/>
            <person name="McDonald W.H."/>
            <person name="Medina M."/>
            <person name="Meijer H.J."/>
            <person name="Nordberg E.K."/>
            <person name="Maclean D.J."/>
            <person name="Ospina-Giraldo M.D."/>
            <person name="Morris P.F."/>
            <person name="Phuntumart V."/>
            <person name="Putnam N.H."/>
            <person name="Rash S."/>
            <person name="Rose J.K."/>
            <person name="Sakihama Y."/>
            <person name="Salamov A.A."/>
            <person name="Savidor A."/>
            <person name="Scheuring C.F."/>
            <person name="Smith B.M."/>
            <person name="Sobral B.W."/>
            <person name="Terry A."/>
            <person name="Torto-Alalibo T.A."/>
            <person name="Win J."/>
            <person name="Xu Z."/>
            <person name="Zhang H."/>
            <person name="Grigoriev I.V."/>
            <person name="Rokhsar D.S."/>
            <person name="Boore J.L."/>
        </authorList>
    </citation>
    <scope>NUCLEOTIDE SEQUENCE [LARGE SCALE GENOMIC DNA]</scope>
    <source>
        <strain evidence="2">Pr102</strain>
    </source>
</reference>
<dbReference type="OMA" id="METCALD"/>
<dbReference type="Pfam" id="PF12796">
    <property type="entry name" value="Ank_2"/>
    <property type="match status" value="1"/>
</dbReference>
<dbReference type="PANTHER" id="PTHR46586:SF3">
    <property type="entry name" value="ANKYRIN REPEAT-CONTAINING PROTEIN"/>
    <property type="match status" value="1"/>
</dbReference>
<proteinExistence type="predicted"/>
<keyword evidence="2" id="KW-1185">Reference proteome</keyword>
<dbReference type="VEuPathDB" id="FungiDB:KRP23_14342"/>
<dbReference type="STRING" id="164328.H3GF17"/>
<dbReference type="eggNOG" id="ENOG502SH8P">
    <property type="taxonomic scope" value="Eukaryota"/>
</dbReference>
<organism evidence="1 2">
    <name type="scientific">Phytophthora ramorum</name>
    <name type="common">Sudden oak death agent</name>
    <dbReference type="NCBI Taxonomy" id="164328"/>
    <lineage>
        <taxon>Eukaryota</taxon>
        <taxon>Sar</taxon>
        <taxon>Stramenopiles</taxon>
        <taxon>Oomycota</taxon>
        <taxon>Peronosporomycetes</taxon>
        <taxon>Peronosporales</taxon>
        <taxon>Peronosporaceae</taxon>
        <taxon>Phytophthora</taxon>
    </lineage>
</organism>
<dbReference type="PANTHER" id="PTHR46586">
    <property type="entry name" value="ANKYRIN REPEAT-CONTAINING PROTEIN"/>
    <property type="match status" value="1"/>
</dbReference>
<dbReference type="Proteomes" id="UP000005238">
    <property type="component" value="Unassembled WGS sequence"/>
</dbReference>
<dbReference type="InterPro" id="IPR036770">
    <property type="entry name" value="Ankyrin_rpt-contain_sf"/>
</dbReference>
<dbReference type="VEuPathDB" id="FungiDB:KRP22_4402"/>
<dbReference type="HOGENOM" id="CLU_014745_3_1_1"/>
<accession>H3GF17</accession>
<protein>
    <submittedName>
        <fullName evidence="1">Uncharacterized protein</fullName>
    </submittedName>
</protein>